<feature type="transmembrane region" description="Helical" evidence="1">
    <location>
        <begin position="7"/>
        <end position="26"/>
    </location>
</feature>
<keyword evidence="1" id="KW-0812">Transmembrane</keyword>
<keyword evidence="1" id="KW-0472">Membrane</keyword>
<sequence>MRKVVAELVALGVAGGIITLQVYWSFAYVTQAIKPRYHTPRLPYHYLTMVATDVLSVVAWCAVIGVLAYWDRNVVYTPRIGDPQEWLACHDAKGSDTILSYGGLSNELLIVWCEVVIDGKHRLIGNKSAIVQLHALMGLAAASLFFTGIVLAWTLLIGKMNGISPWGHGNAEQLDTENAGS</sequence>
<proteinExistence type="predicted"/>
<name>A0A9W9G6K1_9EURO</name>
<evidence type="ECO:0000256" key="1">
    <source>
        <dbReference type="SAM" id="Phobius"/>
    </source>
</evidence>
<dbReference type="AlphaFoldDB" id="A0A9W9G6K1"/>
<organism evidence="2 3">
    <name type="scientific">Penicillium angulare</name>
    <dbReference type="NCBI Taxonomy" id="116970"/>
    <lineage>
        <taxon>Eukaryota</taxon>
        <taxon>Fungi</taxon>
        <taxon>Dikarya</taxon>
        <taxon>Ascomycota</taxon>
        <taxon>Pezizomycotina</taxon>
        <taxon>Eurotiomycetes</taxon>
        <taxon>Eurotiomycetidae</taxon>
        <taxon>Eurotiales</taxon>
        <taxon>Aspergillaceae</taxon>
        <taxon>Penicillium</taxon>
    </lineage>
</organism>
<reference evidence="2" key="1">
    <citation type="submission" date="2022-11" db="EMBL/GenBank/DDBJ databases">
        <authorList>
            <person name="Petersen C."/>
        </authorList>
    </citation>
    <scope>NUCLEOTIDE SEQUENCE</scope>
    <source>
        <strain evidence="2">IBT 30069</strain>
    </source>
</reference>
<dbReference type="EMBL" id="JAPQKH010000002">
    <property type="protein sequence ID" value="KAJ5112962.1"/>
    <property type="molecule type" value="Genomic_DNA"/>
</dbReference>
<dbReference type="OrthoDB" id="5233791at2759"/>
<keyword evidence="3" id="KW-1185">Reference proteome</keyword>
<accession>A0A9W9G6K1</accession>
<evidence type="ECO:0000313" key="3">
    <source>
        <dbReference type="Proteomes" id="UP001149165"/>
    </source>
</evidence>
<protein>
    <submittedName>
        <fullName evidence="2">Uncharacterized protein</fullName>
    </submittedName>
</protein>
<gene>
    <name evidence="2" type="ORF">N7456_001496</name>
</gene>
<evidence type="ECO:0000313" key="2">
    <source>
        <dbReference type="EMBL" id="KAJ5112962.1"/>
    </source>
</evidence>
<keyword evidence="1" id="KW-1133">Transmembrane helix</keyword>
<reference evidence="2" key="2">
    <citation type="journal article" date="2023" name="IMA Fungus">
        <title>Comparative genomic study of the Penicillium genus elucidates a diverse pangenome and 15 lateral gene transfer events.</title>
        <authorList>
            <person name="Petersen C."/>
            <person name="Sorensen T."/>
            <person name="Nielsen M.R."/>
            <person name="Sondergaard T.E."/>
            <person name="Sorensen J.L."/>
            <person name="Fitzpatrick D.A."/>
            <person name="Frisvad J.C."/>
            <person name="Nielsen K.L."/>
        </authorList>
    </citation>
    <scope>NUCLEOTIDE SEQUENCE</scope>
    <source>
        <strain evidence="2">IBT 30069</strain>
    </source>
</reference>
<feature type="transmembrane region" description="Helical" evidence="1">
    <location>
        <begin position="46"/>
        <end position="70"/>
    </location>
</feature>
<comment type="caution">
    <text evidence="2">The sequence shown here is derived from an EMBL/GenBank/DDBJ whole genome shotgun (WGS) entry which is preliminary data.</text>
</comment>
<feature type="transmembrane region" description="Helical" evidence="1">
    <location>
        <begin position="130"/>
        <end position="156"/>
    </location>
</feature>
<dbReference type="Proteomes" id="UP001149165">
    <property type="component" value="Unassembled WGS sequence"/>
</dbReference>